<evidence type="ECO:0000256" key="8">
    <source>
        <dbReference type="PROSITE-ProRule" id="PRU00552"/>
    </source>
</evidence>
<dbReference type="GO" id="GO:0003724">
    <property type="term" value="F:RNA helicase activity"/>
    <property type="evidence" value="ECO:0007669"/>
    <property type="project" value="UniProtKB-UniRule"/>
</dbReference>
<keyword evidence="5 7" id="KW-0067">ATP-binding</keyword>
<accession>A0AB33Z1D6</accession>
<dbReference type="Proteomes" id="UP000015462">
    <property type="component" value="Unassembled WGS sequence"/>
</dbReference>
<evidence type="ECO:0000259" key="11">
    <source>
        <dbReference type="PROSITE" id="PS51194"/>
    </source>
</evidence>
<feature type="region of interest" description="Disordered" evidence="9">
    <location>
        <begin position="384"/>
        <end position="420"/>
    </location>
</feature>
<keyword evidence="6 7" id="KW-0694">RNA-binding</keyword>
<comment type="catalytic activity">
    <reaction evidence="7">
        <text>ATP + H2O = ADP + phosphate + H(+)</text>
        <dbReference type="Rhea" id="RHEA:13065"/>
        <dbReference type="ChEBI" id="CHEBI:15377"/>
        <dbReference type="ChEBI" id="CHEBI:15378"/>
        <dbReference type="ChEBI" id="CHEBI:30616"/>
        <dbReference type="ChEBI" id="CHEBI:43474"/>
        <dbReference type="ChEBI" id="CHEBI:456216"/>
        <dbReference type="EC" id="3.6.4.13"/>
    </reaction>
</comment>
<dbReference type="InterPro" id="IPR050079">
    <property type="entry name" value="DEAD_box_RNA_helicase"/>
</dbReference>
<dbReference type="SMART" id="SM00487">
    <property type="entry name" value="DEXDc"/>
    <property type="match status" value="1"/>
</dbReference>
<dbReference type="InterPro" id="IPR001650">
    <property type="entry name" value="Helicase_C-like"/>
</dbReference>
<keyword evidence="3 7" id="KW-0378">Hydrolase</keyword>
<dbReference type="InterPro" id="IPR000629">
    <property type="entry name" value="RNA-helicase_DEAD-box_CS"/>
</dbReference>
<evidence type="ECO:0000256" key="6">
    <source>
        <dbReference type="ARBA" id="ARBA00022884"/>
    </source>
</evidence>
<feature type="domain" description="Helicase ATP-binding" evidence="10">
    <location>
        <begin position="40"/>
        <end position="217"/>
    </location>
</feature>
<organism evidence="13 14">
    <name type="scientific">Cycloclasticus pugetii</name>
    <dbReference type="NCBI Taxonomy" id="34068"/>
    <lineage>
        <taxon>Bacteria</taxon>
        <taxon>Pseudomonadati</taxon>
        <taxon>Pseudomonadota</taxon>
        <taxon>Gammaproteobacteria</taxon>
        <taxon>Thiotrichales</taxon>
        <taxon>Piscirickettsiaceae</taxon>
        <taxon>Cycloclasticus</taxon>
    </lineage>
</organism>
<dbReference type="NCBIfam" id="NF003419">
    <property type="entry name" value="PRK04837.1"/>
    <property type="match status" value="1"/>
</dbReference>
<reference evidence="13 14" key="1">
    <citation type="journal article" date="2013" name="Genome Announc.">
        <title>Genome Sequence of the Pyrene- and Fluoranthene-Degrading Bacterium Cycloclasticus sp. Strain PY97M.</title>
        <authorList>
            <person name="Cui Z."/>
            <person name="Xu G."/>
            <person name="Li Q."/>
            <person name="Gao W."/>
            <person name="Zheng L."/>
        </authorList>
    </citation>
    <scope>NUCLEOTIDE SEQUENCE [LARGE SCALE GENOMIC DNA]</scope>
    <source>
        <strain evidence="13 14">PY97M</strain>
    </source>
</reference>
<feature type="domain" description="DEAD-box RNA helicase Q" evidence="12">
    <location>
        <begin position="9"/>
        <end position="37"/>
    </location>
</feature>
<keyword evidence="14" id="KW-1185">Reference proteome</keyword>
<dbReference type="InterPro" id="IPR023554">
    <property type="entry name" value="RNA_helicase_ATP-dep_RhlB"/>
</dbReference>
<dbReference type="GO" id="GO:0016787">
    <property type="term" value="F:hydrolase activity"/>
    <property type="evidence" value="ECO:0007669"/>
    <property type="project" value="UniProtKB-KW"/>
</dbReference>
<dbReference type="EMBL" id="ASHL01000005">
    <property type="protein sequence ID" value="EPD13030.1"/>
    <property type="molecule type" value="Genomic_DNA"/>
</dbReference>
<dbReference type="CDD" id="cd00268">
    <property type="entry name" value="DEADc"/>
    <property type="match status" value="1"/>
</dbReference>
<dbReference type="GO" id="GO:0003723">
    <property type="term" value="F:RNA binding"/>
    <property type="evidence" value="ECO:0007669"/>
    <property type="project" value="UniProtKB-UniRule"/>
</dbReference>
<name>A0AB33Z1D6_9GAMM</name>
<dbReference type="PANTHER" id="PTHR47959:SF10">
    <property type="entry name" value="ATP-DEPENDENT RNA HELICASE RHLB"/>
    <property type="match status" value="1"/>
</dbReference>
<evidence type="ECO:0000259" key="10">
    <source>
        <dbReference type="PROSITE" id="PS51192"/>
    </source>
</evidence>
<evidence type="ECO:0000256" key="7">
    <source>
        <dbReference type="HAMAP-Rule" id="MF_00661"/>
    </source>
</evidence>
<evidence type="ECO:0000256" key="1">
    <source>
        <dbReference type="ARBA" id="ARBA00022490"/>
    </source>
</evidence>
<keyword evidence="1 7" id="KW-0963">Cytoplasm</keyword>
<evidence type="ECO:0000256" key="2">
    <source>
        <dbReference type="ARBA" id="ARBA00022741"/>
    </source>
</evidence>
<evidence type="ECO:0000259" key="12">
    <source>
        <dbReference type="PROSITE" id="PS51195"/>
    </source>
</evidence>
<comment type="subcellular location">
    <subcellularLocation>
        <location evidence="7">Cytoplasm</location>
    </subcellularLocation>
</comment>
<evidence type="ECO:0000313" key="13">
    <source>
        <dbReference type="EMBL" id="EPD13030.1"/>
    </source>
</evidence>
<dbReference type="Gene3D" id="3.40.50.300">
    <property type="entry name" value="P-loop containing nucleotide triphosphate hydrolases"/>
    <property type="match status" value="2"/>
</dbReference>
<proteinExistence type="inferred from homology"/>
<feature type="compositionally biased region" description="Basic residues" evidence="9">
    <location>
        <begin position="393"/>
        <end position="420"/>
    </location>
</feature>
<sequence>MSDTHLTDTQFSSLGLTAPLIQGLDEANFIKCTPIQEQTLPISLLGNDVAGQAQTGTGKTIAFLLATYHTLLTKTPADNKKGVRALILAPTRELAIQIANDAKIIGKHTDIKVGLAYGGTDYDKQRKTIEDGVDILIGTPGRTIDFFKQKVFNLRNTEVLVLDEADRMFDLGFINDIRYLLRRLPKPENRLNLLFSATLSFKVTELAYEHMNNPVMVRVEPEQITAKQVVESVYYPADNEKIPLLLHLLTNEKPERGIIFINTKHTADRLHRYLKGNDFDNAVLSGDVPQKKRQTILTRFQDGKLPLLIATDVAARGLHIPAVSHVFNFDLPQDAEDYVHRIGRTARSGASGKAISFACETYAYSLPDIEAYISHKIPFENIDGASLPDVKPATKRTAKPSTHKRPANARTQQKSRSHKR</sequence>
<dbReference type="GO" id="GO:0005524">
    <property type="term" value="F:ATP binding"/>
    <property type="evidence" value="ECO:0007669"/>
    <property type="project" value="UniProtKB-UniRule"/>
</dbReference>
<evidence type="ECO:0000256" key="5">
    <source>
        <dbReference type="ARBA" id="ARBA00022840"/>
    </source>
</evidence>
<comment type="similarity">
    <text evidence="7">Belongs to the DEAD box helicase family. RhlB subfamily.</text>
</comment>
<dbReference type="GO" id="GO:0005829">
    <property type="term" value="C:cytosol"/>
    <property type="evidence" value="ECO:0007669"/>
    <property type="project" value="TreeGrafter"/>
</dbReference>
<dbReference type="InterPro" id="IPR011545">
    <property type="entry name" value="DEAD/DEAH_box_helicase_dom"/>
</dbReference>
<keyword evidence="4 7" id="KW-0347">Helicase</keyword>
<dbReference type="InterPro" id="IPR014001">
    <property type="entry name" value="Helicase_ATP-bd"/>
</dbReference>
<dbReference type="InterPro" id="IPR027417">
    <property type="entry name" value="P-loop_NTPase"/>
</dbReference>
<dbReference type="GO" id="GO:0006401">
    <property type="term" value="P:RNA catabolic process"/>
    <property type="evidence" value="ECO:0007669"/>
    <property type="project" value="UniProtKB-UniRule"/>
</dbReference>
<dbReference type="HAMAP" id="MF_00661">
    <property type="entry name" value="DEAD_helicase_RhlB"/>
    <property type="match status" value="1"/>
</dbReference>
<comment type="caution">
    <text evidence="13">The sequence shown here is derived from an EMBL/GenBank/DDBJ whole genome shotgun (WGS) entry which is preliminary data.</text>
</comment>
<dbReference type="PANTHER" id="PTHR47959">
    <property type="entry name" value="ATP-DEPENDENT RNA HELICASE RHLE-RELATED"/>
    <property type="match status" value="1"/>
</dbReference>
<comment type="subunit">
    <text evidence="7">Component of the RNA degradosome, which is a multiprotein complex involved in RNA processing and mRNA degradation.</text>
</comment>
<dbReference type="CDD" id="cd18787">
    <property type="entry name" value="SF2_C_DEAD"/>
    <property type="match status" value="1"/>
</dbReference>
<evidence type="ECO:0000256" key="4">
    <source>
        <dbReference type="ARBA" id="ARBA00022806"/>
    </source>
</evidence>
<evidence type="ECO:0000256" key="3">
    <source>
        <dbReference type="ARBA" id="ARBA00022801"/>
    </source>
</evidence>
<dbReference type="InterPro" id="IPR014014">
    <property type="entry name" value="RNA_helicase_DEAD_Q_motif"/>
</dbReference>
<dbReference type="AlphaFoldDB" id="A0AB33Z1D6"/>
<dbReference type="Pfam" id="PF00270">
    <property type="entry name" value="DEAD"/>
    <property type="match status" value="1"/>
</dbReference>
<dbReference type="InterPro" id="IPR044742">
    <property type="entry name" value="DEAD/DEAH_RhlB"/>
</dbReference>
<dbReference type="PROSITE" id="PS51195">
    <property type="entry name" value="Q_MOTIF"/>
    <property type="match status" value="1"/>
</dbReference>
<dbReference type="EC" id="3.6.4.13" evidence="7"/>
<dbReference type="RefSeq" id="WP_015006666.1">
    <property type="nucleotide sequence ID" value="NZ_FQZJ01000001.1"/>
</dbReference>
<evidence type="ECO:0000256" key="9">
    <source>
        <dbReference type="SAM" id="MobiDB-lite"/>
    </source>
</evidence>
<feature type="domain" description="Helicase C-terminal" evidence="11">
    <location>
        <begin position="241"/>
        <end position="398"/>
    </location>
</feature>
<feature type="short sequence motif" description="Q motif" evidence="8">
    <location>
        <begin position="9"/>
        <end position="37"/>
    </location>
</feature>
<evidence type="ECO:0000313" key="14">
    <source>
        <dbReference type="Proteomes" id="UP000015462"/>
    </source>
</evidence>
<dbReference type="PROSITE" id="PS51192">
    <property type="entry name" value="HELICASE_ATP_BIND_1"/>
    <property type="match status" value="1"/>
</dbReference>
<dbReference type="Pfam" id="PF00271">
    <property type="entry name" value="Helicase_C"/>
    <property type="match status" value="1"/>
</dbReference>
<gene>
    <name evidence="7" type="primary">rhlB</name>
    <name evidence="13" type="ORF">L196_07699</name>
</gene>
<keyword evidence="2 7" id="KW-0547">Nucleotide-binding</keyword>
<dbReference type="PROSITE" id="PS00039">
    <property type="entry name" value="DEAD_ATP_HELICASE"/>
    <property type="match status" value="1"/>
</dbReference>
<protein>
    <recommendedName>
        <fullName evidence="7">ATP-dependent RNA helicase RhlB</fullName>
        <ecNumber evidence="7">3.6.4.13</ecNumber>
    </recommendedName>
</protein>
<dbReference type="SUPFAM" id="SSF52540">
    <property type="entry name" value="P-loop containing nucleoside triphosphate hydrolases"/>
    <property type="match status" value="1"/>
</dbReference>
<dbReference type="PROSITE" id="PS51194">
    <property type="entry name" value="HELICASE_CTER"/>
    <property type="match status" value="1"/>
</dbReference>
<comment type="function">
    <text evidence="7">DEAD-box RNA helicase involved in RNA degradation. Has RNA-dependent ATPase activity and unwinds double-stranded RNA.</text>
</comment>
<dbReference type="SMART" id="SM00490">
    <property type="entry name" value="HELICc"/>
    <property type="match status" value="1"/>
</dbReference>